<dbReference type="NCBIfam" id="TIGR04549">
    <property type="entry name" value="LP_HExxH_w_tonB"/>
    <property type="match status" value="1"/>
</dbReference>
<dbReference type="Proteomes" id="UP000309566">
    <property type="component" value="Unassembled WGS sequence"/>
</dbReference>
<dbReference type="Proteomes" id="UP000092631">
    <property type="component" value="Chromosome"/>
</dbReference>
<dbReference type="Pfam" id="PF15890">
    <property type="entry name" value="Peptidase_Mx1"/>
    <property type="match status" value="1"/>
</dbReference>
<dbReference type="OrthoDB" id="1113652at2"/>
<evidence type="ECO:0000313" key="3">
    <source>
        <dbReference type="EMBL" id="TGY41313.1"/>
    </source>
</evidence>
<evidence type="ECO:0000313" key="4">
    <source>
        <dbReference type="Proteomes" id="UP000092631"/>
    </source>
</evidence>
<dbReference type="Gene3D" id="3.40.390.70">
    <property type="match status" value="1"/>
</dbReference>
<organism evidence="2 4">
    <name type="scientific">Bacteroides caecimuris</name>
    <dbReference type="NCBI Taxonomy" id="1796613"/>
    <lineage>
        <taxon>Bacteria</taxon>
        <taxon>Pseudomonadati</taxon>
        <taxon>Bacteroidota</taxon>
        <taxon>Bacteroidia</taxon>
        <taxon>Bacteroidales</taxon>
        <taxon>Bacteroidaceae</taxon>
        <taxon>Bacteroides</taxon>
    </lineage>
</organism>
<accession>A0A4S2DK34</accession>
<reference evidence="2" key="2">
    <citation type="submission" date="2017-04" db="EMBL/GenBank/DDBJ databases">
        <title>Complete Genome Sequences of Twelve Strains of a Stable Defined Moderately Diverse Mouse Microbiota 2 (sDMDMm2).</title>
        <authorList>
            <person name="Uchimura Y."/>
            <person name="Wyss M."/>
            <person name="Brugiroux S."/>
            <person name="Limenitakis J.P."/>
            <person name="Stecher B."/>
            <person name="McCoy K.D."/>
            <person name="Macpherson A.J."/>
        </authorList>
    </citation>
    <scope>NUCLEOTIDE SEQUENCE</scope>
    <source>
        <strain evidence="2">I48</strain>
    </source>
</reference>
<dbReference type="KEGG" id="bcae:A4V03_18520"/>
<keyword evidence="4" id="KW-1185">Reference proteome</keyword>
<dbReference type="EMBL" id="SRYX01000001">
    <property type="protein sequence ID" value="TGY41313.1"/>
    <property type="molecule type" value="Genomic_DNA"/>
</dbReference>
<dbReference type="SUPFAM" id="SSF55486">
    <property type="entry name" value="Metalloproteases ('zincins'), catalytic domain"/>
    <property type="match status" value="1"/>
</dbReference>
<reference evidence="3 5" key="3">
    <citation type="submission" date="2019-04" db="EMBL/GenBank/DDBJ databases">
        <title>Microbes associate with the intestines of laboratory mice.</title>
        <authorList>
            <person name="Navarre W."/>
            <person name="Wong E."/>
            <person name="Huang K."/>
            <person name="Tropini C."/>
            <person name="Ng K."/>
            <person name="Yu B."/>
        </authorList>
    </citation>
    <scope>NUCLEOTIDE SEQUENCE [LARGE SCALE GENOMIC DNA]</scope>
    <source>
        <strain evidence="3 5">NM63_1-25</strain>
    </source>
</reference>
<dbReference type="AlphaFoldDB" id="A0A1C7H622"/>
<protein>
    <recommendedName>
        <fullName evidence="6">Substrate import-associated zinc metallohydrolase lipoprotein</fullName>
    </recommendedName>
</protein>
<proteinExistence type="predicted"/>
<feature type="signal peptide" evidence="1">
    <location>
        <begin position="1"/>
        <end position="21"/>
    </location>
</feature>
<evidence type="ECO:0000313" key="5">
    <source>
        <dbReference type="Proteomes" id="UP000309566"/>
    </source>
</evidence>
<keyword evidence="1" id="KW-0732">Signal</keyword>
<evidence type="ECO:0008006" key="6">
    <source>
        <dbReference type="Google" id="ProtNLM"/>
    </source>
</evidence>
<sequence>MKYIKYIALALFFTCSMSSCSEDELDEQSIFSAEAPQRNEFDKWLLNNYVYPYNIDFKYRMEDKESDHDYNLTPAQFDKSIAMAKLVKFLWIDSYTEIMGDREFICKYGPKMIHLIGSPAYDEGQITLGTAEGGLKVTLYNINAFDPSNPDIEFLNYWYFKTMHHEFAHILHQTIEFPREFYEISTGNYTGAGWVNISDTEALQRGFITNYASTEVHEDFVEIIANYITHDAAWWEAQRKVAGSAAAYIDAKLDIATTYMKETWNIDLQQLREIVQRRSSQAASLDLINLND</sequence>
<evidence type="ECO:0000313" key="2">
    <source>
        <dbReference type="EMBL" id="ANU59311.1"/>
    </source>
</evidence>
<reference evidence="4" key="1">
    <citation type="submission" date="2016-04" db="EMBL/GenBank/DDBJ databases">
        <title>Complete Genome Sequences of Twelve Strains of a Stable Defined Moderately Diverse Mouse Microbiota 2 (sDMDMm2).</title>
        <authorList>
            <person name="Uchimura Y."/>
            <person name="Wyss M."/>
            <person name="Brugiroux S."/>
            <person name="Limenitakis J.P."/>
            <person name="Stecher B."/>
            <person name="McCoy K.D."/>
            <person name="Macpherson A.J."/>
        </authorList>
    </citation>
    <scope>NUCLEOTIDE SEQUENCE [LARGE SCALE GENOMIC DNA]</scope>
    <source>
        <strain evidence="4">I48</strain>
    </source>
</reference>
<accession>A0A1C7H622</accession>
<gene>
    <name evidence="2" type="ORF">A4V03_18520</name>
    <name evidence="3" type="ORF">E5353_00525</name>
</gene>
<dbReference type="PROSITE" id="PS51257">
    <property type="entry name" value="PROKAR_LIPOPROTEIN"/>
    <property type="match status" value="1"/>
</dbReference>
<dbReference type="InterPro" id="IPR030890">
    <property type="entry name" value="LP_HExxH_w_TonB"/>
</dbReference>
<feature type="chain" id="PRO_5036017487" description="Substrate import-associated zinc metallohydrolase lipoprotein" evidence="1">
    <location>
        <begin position="22"/>
        <end position="292"/>
    </location>
</feature>
<dbReference type="EMBL" id="CP015401">
    <property type="protein sequence ID" value="ANU59311.1"/>
    <property type="molecule type" value="Genomic_DNA"/>
</dbReference>
<evidence type="ECO:0000256" key="1">
    <source>
        <dbReference type="SAM" id="SignalP"/>
    </source>
</evidence>
<name>A0A1C7H622_9BACE</name>